<dbReference type="PROSITE" id="PS51354">
    <property type="entry name" value="GLUTAREDOXIN_2"/>
    <property type="match status" value="1"/>
</dbReference>
<dbReference type="SUPFAM" id="SSF52833">
    <property type="entry name" value="Thioredoxin-like"/>
    <property type="match status" value="1"/>
</dbReference>
<name>A0ABV8DJF9_9BURK</name>
<dbReference type="EMBL" id="JBHSAJ010000184">
    <property type="protein sequence ID" value="MFC3938609.1"/>
    <property type="molecule type" value="Genomic_DNA"/>
</dbReference>
<sequence length="217" mass="22470">MHKPLTAPLLATLLMTLACASVQAQGVYRIVGPDGKVTFSDRPPADANANAQPARTANEAPAVANGALPYELRQVANRFPVTLYTGNDCPPCTSARNLLTSRGVPFTERTVSSNEDIAAFQRLSGGTGLPFGTIGGQQLAGFSEGEWVQYLDAAGYPKQSALPRNYRQPAPTPLVAVKAAEPAAAASAPAPAAPSRARPPAPVNDGPSPSNPAGIRF</sequence>
<feature type="domain" description="Glutaredoxin" evidence="3">
    <location>
        <begin position="81"/>
        <end position="130"/>
    </location>
</feature>
<dbReference type="Pfam" id="PF13511">
    <property type="entry name" value="DUF4124"/>
    <property type="match status" value="1"/>
</dbReference>
<evidence type="ECO:0000259" key="4">
    <source>
        <dbReference type="Pfam" id="PF13511"/>
    </source>
</evidence>
<evidence type="ECO:0000256" key="2">
    <source>
        <dbReference type="SAM" id="SignalP"/>
    </source>
</evidence>
<evidence type="ECO:0000256" key="1">
    <source>
        <dbReference type="SAM" id="MobiDB-lite"/>
    </source>
</evidence>
<evidence type="ECO:0000313" key="5">
    <source>
        <dbReference type="EMBL" id="MFC3938609.1"/>
    </source>
</evidence>
<keyword evidence="6" id="KW-1185">Reference proteome</keyword>
<feature type="compositionally biased region" description="Low complexity" evidence="1">
    <location>
        <begin position="179"/>
        <end position="196"/>
    </location>
</feature>
<reference evidence="6" key="1">
    <citation type="journal article" date="2019" name="Int. J. Syst. Evol. Microbiol.">
        <title>The Global Catalogue of Microorganisms (GCM) 10K type strain sequencing project: providing services to taxonomists for standard genome sequencing and annotation.</title>
        <authorList>
            <consortium name="The Broad Institute Genomics Platform"/>
            <consortium name="The Broad Institute Genome Sequencing Center for Infectious Disease"/>
            <person name="Wu L."/>
            <person name="Ma J."/>
        </authorList>
    </citation>
    <scope>NUCLEOTIDE SEQUENCE [LARGE SCALE GENOMIC DNA]</scope>
    <source>
        <strain evidence="6">CCUG 2113</strain>
    </source>
</reference>
<evidence type="ECO:0000259" key="3">
    <source>
        <dbReference type="Pfam" id="PF00462"/>
    </source>
</evidence>
<dbReference type="Pfam" id="PF00462">
    <property type="entry name" value="Glutaredoxin"/>
    <property type="match status" value="1"/>
</dbReference>
<accession>A0ABV8DJF9</accession>
<dbReference type="Gene3D" id="3.40.30.10">
    <property type="entry name" value="Glutaredoxin"/>
    <property type="match status" value="1"/>
</dbReference>
<feature type="domain" description="DUF4124" evidence="4">
    <location>
        <begin position="14"/>
        <end position="62"/>
    </location>
</feature>
<dbReference type="InterPro" id="IPR025392">
    <property type="entry name" value="DUF4124"/>
</dbReference>
<dbReference type="InterPro" id="IPR002109">
    <property type="entry name" value="Glutaredoxin"/>
</dbReference>
<feature type="region of interest" description="Disordered" evidence="1">
    <location>
        <begin position="39"/>
        <end position="58"/>
    </location>
</feature>
<feature type="region of interest" description="Disordered" evidence="1">
    <location>
        <begin position="179"/>
        <end position="217"/>
    </location>
</feature>
<evidence type="ECO:0000313" key="6">
    <source>
        <dbReference type="Proteomes" id="UP001595693"/>
    </source>
</evidence>
<feature type="compositionally biased region" description="Low complexity" evidence="1">
    <location>
        <begin position="45"/>
        <end position="58"/>
    </location>
</feature>
<dbReference type="PROSITE" id="PS51257">
    <property type="entry name" value="PROKAR_LIPOPROTEIN"/>
    <property type="match status" value="1"/>
</dbReference>
<gene>
    <name evidence="5" type="ORF">ACFOW3_28715</name>
</gene>
<feature type="chain" id="PRO_5045652514" evidence="2">
    <location>
        <begin position="25"/>
        <end position="217"/>
    </location>
</feature>
<protein>
    <submittedName>
        <fullName evidence="5">Glutaredoxin domain-containing protein</fullName>
    </submittedName>
</protein>
<proteinExistence type="predicted"/>
<dbReference type="RefSeq" id="WP_369801330.1">
    <property type="nucleotide sequence ID" value="NZ_CP183985.1"/>
</dbReference>
<feature type="signal peptide" evidence="2">
    <location>
        <begin position="1"/>
        <end position="24"/>
    </location>
</feature>
<dbReference type="CDD" id="cd02976">
    <property type="entry name" value="NrdH"/>
    <property type="match status" value="1"/>
</dbReference>
<comment type="caution">
    <text evidence="5">The sequence shown here is derived from an EMBL/GenBank/DDBJ whole genome shotgun (WGS) entry which is preliminary data.</text>
</comment>
<dbReference type="Proteomes" id="UP001595693">
    <property type="component" value="Unassembled WGS sequence"/>
</dbReference>
<keyword evidence="2" id="KW-0732">Signal</keyword>
<organism evidence="5 6">
    <name type="scientific">Acidovorax facilis</name>
    <dbReference type="NCBI Taxonomy" id="12917"/>
    <lineage>
        <taxon>Bacteria</taxon>
        <taxon>Pseudomonadati</taxon>
        <taxon>Pseudomonadota</taxon>
        <taxon>Betaproteobacteria</taxon>
        <taxon>Burkholderiales</taxon>
        <taxon>Comamonadaceae</taxon>
        <taxon>Acidovorax</taxon>
    </lineage>
</organism>
<dbReference type="InterPro" id="IPR036249">
    <property type="entry name" value="Thioredoxin-like_sf"/>
</dbReference>